<gene>
    <name evidence="1" type="ORF">ECE50_000755</name>
</gene>
<dbReference type="OrthoDB" id="4548523at2"/>
<sequence>MANTQTLRGFTTMTSFVADHKGAIEWYTALFGMPPYFNKPGYAEFRVGDYQHEFGLIDAQYGPPGITGGTPAASTLYWHVDDIDAALEKLLAMGATAWEPVTKRGEGFITASVICPYGIVIGLMYNQHYLSVLDAFKQQ</sequence>
<accession>A0A433W9S0</accession>
<keyword evidence="2" id="KW-1185">Reference proteome</keyword>
<evidence type="ECO:0000313" key="1">
    <source>
        <dbReference type="EMBL" id="NSL85340.1"/>
    </source>
</evidence>
<dbReference type="Pfam" id="PF00903">
    <property type="entry name" value="Glyoxalase"/>
    <property type="match status" value="1"/>
</dbReference>
<protein>
    <submittedName>
        <fullName evidence="1">VOC family protein</fullName>
    </submittedName>
</protein>
<organism evidence="1 2">
    <name type="scientific">Chitinophaga solisilvae</name>
    <dbReference type="NCBI Taxonomy" id="1233460"/>
    <lineage>
        <taxon>Bacteria</taxon>
        <taxon>Pseudomonadati</taxon>
        <taxon>Bacteroidota</taxon>
        <taxon>Chitinophagia</taxon>
        <taxon>Chitinophagales</taxon>
        <taxon>Chitinophagaceae</taxon>
        <taxon>Chitinophaga</taxon>
    </lineage>
</organism>
<comment type="caution">
    <text evidence="1">The sequence shown here is derived from an EMBL/GenBank/DDBJ whole genome shotgun (WGS) entry which is preliminary data.</text>
</comment>
<dbReference type="InterPro" id="IPR004360">
    <property type="entry name" value="Glyas_Fos-R_dOase_dom"/>
</dbReference>
<dbReference type="Proteomes" id="UP000281028">
    <property type="component" value="Unassembled WGS sequence"/>
</dbReference>
<proteinExistence type="predicted"/>
<dbReference type="EMBL" id="RIAR02000001">
    <property type="protein sequence ID" value="NSL85340.1"/>
    <property type="molecule type" value="Genomic_DNA"/>
</dbReference>
<name>A0A433W9S0_9BACT</name>
<dbReference type="SUPFAM" id="SSF54593">
    <property type="entry name" value="Glyoxalase/Bleomycin resistance protein/Dihydroxybiphenyl dioxygenase"/>
    <property type="match status" value="1"/>
</dbReference>
<dbReference type="InterPro" id="IPR037523">
    <property type="entry name" value="VOC_core"/>
</dbReference>
<dbReference type="InterPro" id="IPR029068">
    <property type="entry name" value="Glyas_Bleomycin-R_OHBP_Dase"/>
</dbReference>
<dbReference type="Gene3D" id="3.10.180.10">
    <property type="entry name" value="2,3-Dihydroxybiphenyl 1,2-Dioxygenase, domain 1"/>
    <property type="match status" value="1"/>
</dbReference>
<dbReference type="AlphaFoldDB" id="A0A433W9S0"/>
<reference evidence="1" key="1">
    <citation type="submission" date="2020-05" db="EMBL/GenBank/DDBJ databases">
        <title>Chitinophaga laudate sp. nov., isolated from a tropical peat swamp.</title>
        <authorList>
            <person name="Goh C.B.S."/>
            <person name="Lee M.S."/>
            <person name="Parimannan S."/>
            <person name="Pasbakhsh P."/>
            <person name="Yule C.M."/>
            <person name="Rajandas H."/>
            <person name="Loke S."/>
            <person name="Croft L."/>
            <person name="Tan J.B.L."/>
        </authorList>
    </citation>
    <scope>NUCLEOTIDE SEQUENCE</scope>
    <source>
        <strain evidence="1">Mgbs1</strain>
    </source>
</reference>
<evidence type="ECO:0000313" key="2">
    <source>
        <dbReference type="Proteomes" id="UP000281028"/>
    </source>
</evidence>
<dbReference type="PROSITE" id="PS51819">
    <property type="entry name" value="VOC"/>
    <property type="match status" value="1"/>
</dbReference>